<dbReference type="Proteomes" id="UP000307378">
    <property type="component" value="Unassembled WGS sequence"/>
</dbReference>
<organism evidence="1 2">
    <name type="scientific">Rhizobium rosettiformans W3</name>
    <dbReference type="NCBI Taxonomy" id="538378"/>
    <lineage>
        <taxon>Bacteria</taxon>
        <taxon>Pseudomonadati</taxon>
        <taxon>Pseudomonadota</taxon>
        <taxon>Alphaproteobacteria</taxon>
        <taxon>Hyphomicrobiales</taxon>
        <taxon>Rhizobiaceae</taxon>
        <taxon>Rhizobium/Agrobacterium group</taxon>
        <taxon>Rhizobium</taxon>
    </lineage>
</organism>
<protein>
    <recommendedName>
        <fullName evidence="3">Response regulatory domain-containing protein</fullName>
    </recommendedName>
</protein>
<sequence length="154" mass="17460">MRNSVMVHYRPQHLRFAHTHWGAAHKRDHQNASGPTALVVERQSEYAIDYDLAFAKFGYRTLFTAIPGEAGRAVANNEAISIVLIDADTVDLQRYHSIFERMRQVQLLVVFKGGNEVAAGLPRKVIVLQKPLVMRDFEREIALLSAHQEPRQSA</sequence>
<evidence type="ECO:0000313" key="2">
    <source>
        <dbReference type="Proteomes" id="UP000307378"/>
    </source>
</evidence>
<gene>
    <name evidence="1" type="ORF">FAA86_21925</name>
</gene>
<dbReference type="Gene3D" id="3.40.50.2300">
    <property type="match status" value="1"/>
</dbReference>
<proteinExistence type="predicted"/>
<reference evidence="1 2" key="1">
    <citation type="submission" date="2019-04" db="EMBL/GenBank/DDBJ databases">
        <title>genome sequence of strain W3.</title>
        <authorList>
            <person name="Gao J."/>
            <person name="Sun J."/>
        </authorList>
    </citation>
    <scope>NUCLEOTIDE SEQUENCE [LARGE SCALE GENOMIC DNA]</scope>
    <source>
        <strain evidence="1 2">W3</strain>
    </source>
</reference>
<name>A0A4S8PLF6_9HYPH</name>
<dbReference type="EMBL" id="STGU01000020">
    <property type="protein sequence ID" value="THV31608.1"/>
    <property type="molecule type" value="Genomic_DNA"/>
</dbReference>
<dbReference type="RefSeq" id="WP_107341533.1">
    <property type="nucleotide sequence ID" value="NZ_STGU01000020.1"/>
</dbReference>
<comment type="caution">
    <text evidence="1">The sequence shown here is derived from an EMBL/GenBank/DDBJ whole genome shotgun (WGS) entry which is preliminary data.</text>
</comment>
<accession>A0A4S8PLF6</accession>
<evidence type="ECO:0008006" key="3">
    <source>
        <dbReference type="Google" id="ProtNLM"/>
    </source>
</evidence>
<dbReference type="AlphaFoldDB" id="A0A4S8PLF6"/>
<evidence type="ECO:0000313" key="1">
    <source>
        <dbReference type="EMBL" id="THV31608.1"/>
    </source>
</evidence>